<evidence type="ECO:0000313" key="4">
    <source>
        <dbReference type="Proteomes" id="UP000006790"/>
    </source>
</evidence>
<dbReference type="KEGG" id="erc:Ecym_4126"/>
<dbReference type="Pfam" id="PF16991">
    <property type="entry name" value="SIR4_SID"/>
    <property type="match status" value="1"/>
</dbReference>
<dbReference type="GeneID" id="11471215"/>
<dbReference type="OrthoDB" id="4049601at2759"/>
<dbReference type="Gene3D" id="6.10.140.1820">
    <property type="match status" value="1"/>
</dbReference>
<dbReference type="InParanoid" id="G8JT52"/>
<feature type="compositionally biased region" description="Polar residues" evidence="1">
    <location>
        <begin position="834"/>
        <end position="852"/>
    </location>
</feature>
<dbReference type="InterPro" id="IPR031556">
    <property type="entry name" value="SIR4_SID"/>
</dbReference>
<feature type="region of interest" description="Disordered" evidence="1">
    <location>
        <begin position="1013"/>
        <end position="1035"/>
    </location>
</feature>
<evidence type="ECO:0000259" key="2">
    <source>
        <dbReference type="Pfam" id="PF16991"/>
    </source>
</evidence>
<feature type="compositionally biased region" description="Low complexity" evidence="1">
    <location>
        <begin position="895"/>
        <end position="904"/>
    </location>
</feature>
<feature type="compositionally biased region" description="Polar residues" evidence="1">
    <location>
        <begin position="138"/>
        <end position="147"/>
    </location>
</feature>
<feature type="domain" description="Sir4 SID" evidence="2">
    <location>
        <begin position="1126"/>
        <end position="1269"/>
    </location>
</feature>
<feature type="compositionally biased region" description="Low complexity" evidence="1">
    <location>
        <begin position="1018"/>
        <end position="1030"/>
    </location>
</feature>
<feature type="region of interest" description="Disordered" evidence="1">
    <location>
        <begin position="829"/>
        <end position="904"/>
    </location>
</feature>
<dbReference type="CDD" id="cd13746">
    <property type="entry name" value="Sir4p-SID_like"/>
    <property type="match status" value="1"/>
</dbReference>
<sequence>MFRFFKFSQSNLSLEESFFSDENGKENKCLENAVVGDTKIKNDNTQDIEQSRLDVIEAIPVRNDEGQMNVKEDPILPLEARSSTCSFDFGEDYALGSAANMIPETAETADDADSGVVLPLNASIKRSRNMRKSELQKSRSSFSDSSVNKGKLEKVLTRSRSADNMHTEQRLISGVRQWVHKTEISEKFSPRVTLSQQRKIPTSFHGHKRVTSDGSPGVSPKNFTAESSSPLSRHLLKQAEKADQSYEKAPEFKKIPVEQEFTPNKSISTPLKLFSNGRKLRIPIYKGTQTPEKNTYGFTSHSSAAKNLSPLRYVSRAASLPVSSNKYIPPQNTVFLNGLADYLDRKALDENGTMPSQKGTLTAKKITASRTADLPVRLKQRRRDSLTPTRYIPISKSSPGMGIRKFARPDMQQIDALERKTPELMEPLMDSPPVFNLKHTKPCTPPFGLQNTELTNILPLEKWDASEGSPKHSYMIQQGCSKSNATDSNSIQTQKRAAQLEIDISSDSLQRIKKGPSDVNYVASMDAKSELQMSQEYILTQKDEYSESGELQIPISMKNGAAIHPKDFRDQQGVDILPGAHSESQCTKAPSNPSRKNTLLTAENIPDIIGNLEISKKSSRQCQNIETAVLTTRGTEIISLPVQSLDASAQEHLSAEPQGAFNTNGIRESSNQEIGICSSIPQNGTQNFDSIATSTQKPYLNPSCFDKEISEEDGQTLMGEDHELSSSSDYDYLLHCAPRTDITRSLPSSNIGTKSTSATYELTMSSRTKPENKQEKLQDTNSINSLVENSDEAKPEEVNLFAKTHNTNSSTGDNRNESVSGERALEADKISLGENATNIGSRVSSPSLNIAENSPLKEHENSSPKLCNPFAKQQKTPPIISEVDNNPSSGANLDTASTHSTSAKASYKWKARSRDWSEISEANTLPTNRSIDWIFSVVPKPIINGYSRFCQSMEAEGKGDAVKGALQRLLDVAETCSAEKKIDVKNSKWISSRTYYTRDQLKIGEMLEGFMNERNKQPKNNNNIKTSTNSDEPIEISDEENCNKNIDNNSSDEFTMDEDEGVLRAFYELMNANGYDPDRRVQPTDNTADYSKSSIDLKKKMVNVESDDVIEPDPDEEQLRIEHPSKLEIISLVDSRCESENSDDEALNTMLVHPTHTLSRSLDKGKCNKKVKISKGSLILDPETLRKKMELVLYNRMKKRTSLLRRFTKENIISFVQEGICDHAPQSQDRCVSATNNICNVNNYESSAIFHFQNPKSLLYFRYNDLPYPSDNLPRGVISMNSENIITPRKVEFVDHSSLGTDELTSKKGTNISNVGVFSSSEGLNPSNCRNTFQKKTVTLYSSLVSQTSEFTSRRCVPEIDDDAFSFPEFDIPNCEIFLDRCEHTNFLTDLFSAGFQTLGAKIVDEASWKVKTAETSIQFFDGKDIHPLTYKSVVQRIPILSADSEIKTKLASCNCKTSQETNHTVDEEYVPESNCDNGASRATTVESALSDENSDIKAGYEIPMLLEGVDNVLIDSPKIELRDPETSSVTAEDIYNSQKNLSELQPSWTQKLKGIKVWIDPFNTCSNHDLINECISMFKMAGASLEYNASSLDPEFSHDVDGIYIDSGENKEIWSFTKALEYFKTLPLDTSIYGELLKHYKKTKEQQATAKQKLVHFIDSSDEDKKAPLTKTPKVIPSKFPSICNVWKQYKAYYQPWFQQGLKAQDKVLSEIIKNDSKTACKSDKLASIVSGLSSEVIANQIQIASLKGQLAHKEKLLALKEKELQTLLIKLEGELDTNHKKEELLVYMKGTQGI</sequence>
<feature type="region of interest" description="Disordered" evidence="1">
    <location>
        <begin position="803"/>
        <end position="822"/>
    </location>
</feature>
<feature type="compositionally biased region" description="Polar residues" evidence="1">
    <location>
        <begin position="883"/>
        <end position="894"/>
    </location>
</feature>
<feature type="region of interest" description="Disordered" evidence="1">
    <location>
        <begin position="743"/>
        <end position="781"/>
    </location>
</feature>
<dbReference type="Proteomes" id="UP000006790">
    <property type="component" value="Chromosome 4"/>
</dbReference>
<dbReference type="EMBL" id="CP002500">
    <property type="protein sequence ID" value="AET39205.1"/>
    <property type="molecule type" value="Genomic_DNA"/>
</dbReference>
<dbReference type="RefSeq" id="XP_003646022.1">
    <property type="nucleotide sequence ID" value="XM_003645974.1"/>
</dbReference>
<organism evidence="3 4">
    <name type="scientific">Eremothecium cymbalariae (strain CBS 270.75 / DBVPG 7215 / KCTC 17166 / NRRL Y-17582)</name>
    <name type="common">Yeast</name>
    <dbReference type="NCBI Taxonomy" id="931890"/>
    <lineage>
        <taxon>Eukaryota</taxon>
        <taxon>Fungi</taxon>
        <taxon>Dikarya</taxon>
        <taxon>Ascomycota</taxon>
        <taxon>Saccharomycotina</taxon>
        <taxon>Saccharomycetes</taxon>
        <taxon>Saccharomycetales</taxon>
        <taxon>Saccharomycetaceae</taxon>
        <taxon>Eremothecium</taxon>
    </lineage>
</organism>
<keyword evidence="4" id="KW-1185">Reference proteome</keyword>
<feature type="region of interest" description="Disordered" evidence="1">
    <location>
        <begin position="203"/>
        <end position="232"/>
    </location>
</feature>
<feature type="compositionally biased region" description="Polar residues" evidence="1">
    <location>
        <begin position="743"/>
        <end position="767"/>
    </location>
</feature>
<feature type="compositionally biased region" description="Polar residues" evidence="1">
    <location>
        <begin position="221"/>
        <end position="231"/>
    </location>
</feature>
<evidence type="ECO:0000313" key="3">
    <source>
        <dbReference type="EMBL" id="AET39205.1"/>
    </source>
</evidence>
<feature type="compositionally biased region" description="Polar residues" evidence="1">
    <location>
        <begin position="804"/>
        <end position="819"/>
    </location>
</feature>
<reference evidence="4" key="1">
    <citation type="journal article" date="2012" name="G3 (Bethesda)">
        <title>Pichia sorbitophila, an interspecies yeast hybrid reveals early steps of genome resolution following polyploidization.</title>
        <authorList>
            <person name="Leh Louis V."/>
            <person name="Despons L."/>
            <person name="Friedrich A."/>
            <person name="Martin T."/>
            <person name="Durrens P."/>
            <person name="Casaregola S."/>
            <person name="Neuveglise C."/>
            <person name="Fairhead C."/>
            <person name="Marck C."/>
            <person name="Cruz J.A."/>
            <person name="Straub M.L."/>
            <person name="Kugler V."/>
            <person name="Sacerdot C."/>
            <person name="Uzunov Z."/>
            <person name="Thierry A."/>
            <person name="Weiss S."/>
            <person name="Bleykasten C."/>
            <person name="De Montigny J."/>
            <person name="Jacques N."/>
            <person name="Jung P."/>
            <person name="Lemaire M."/>
            <person name="Mallet S."/>
            <person name="Morel G."/>
            <person name="Richard G.F."/>
            <person name="Sarkar A."/>
            <person name="Savel G."/>
            <person name="Schacherer J."/>
            <person name="Seret M.L."/>
            <person name="Talla E."/>
            <person name="Samson G."/>
            <person name="Jubin C."/>
            <person name="Poulain J."/>
            <person name="Vacherie B."/>
            <person name="Barbe V."/>
            <person name="Pelletier E."/>
            <person name="Sherman D.J."/>
            <person name="Westhof E."/>
            <person name="Weissenbach J."/>
            <person name="Baret P.V."/>
            <person name="Wincker P."/>
            <person name="Gaillardin C."/>
            <person name="Dujon B."/>
            <person name="Souciet J.L."/>
        </authorList>
    </citation>
    <scope>NUCLEOTIDE SEQUENCE [LARGE SCALE GENOMIC DNA]</scope>
    <source>
        <strain evidence="4">CBS 270.75 / DBVPG 7215 / KCTC 17166 / NRRL Y-17582</strain>
    </source>
</reference>
<feature type="region of interest" description="Disordered" evidence="1">
    <location>
        <begin position="127"/>
        <end position="147"/>
    </location>
</feature>
<evidence type="ECO:0000256" key="1">
    <source>
        <dbReference type="SAM" id="MobiDB-lite"/>
    </source>
</evidence>
<proteinExistence type="predicted"/>
<gene>
    <name evidence="3" type="ordered locus">Ecym_4126</name>
</gene>
<name>G8JT52_ERECY</name>
<feature type="compositionally biased region" description="Basic and acidic residues" evidence="1">
    <location>
        <begin position="768"/>
        <end position="778"/>
    </location>
</feature>
<dbReference type="HOGENOM" id="CLU_238204_0_0_1"/>
<protein>
    <recommendedName>
        <fullName evidence="2">Sir4 SID domain-containing protein</fullName>
    </recommendedName>
</protein>
<accession>G8JT52</accession>